<dbReference type="AlphaFoldDB" id="A0A931BDQ8"/>
<keyword evidence="6" id="KW-1185">Reference proteome</keyword>
<keyword evidence="5" id="KW-0418">Kinase</keyword>
<dbReference type="GO" id="GO:0005524">
    <property type="term" value="F:ATP binding"/>
    <property type="evidence" value="ECO:0007669"/>
    <property type="project" value="UniProtKB-UniRule"/>
</dbReference>
<name>A0A931BDQ8_9BACT</name>
<reference evidence="5 6" key="1">
    <citation type="submission" date="2020-11" db="EMBL/GenBank/DDBJ databases">
        <authorList>
            <person name="Kim M.K."/>
        </authorList>
    </citation>
    <scope>NUCLEOTIDE SEQUENCE [LARGE SCALE GENOMIC DNA]</scope>
    <source>
        <strain evidence="5 6">BT439</strain>
    </source>
</reference>
<dbReference type="Pfam" id="PF07714">
    <property type="entry name" value="PK_Tyr_Ser-Thr"/>
    <property type="match status" value="1"/>
</dbReference>
<dbReference type="PROSITE" id="PS50011">
    <property type="entry name" value="PROTEIN_KINASE_DOM"/>
    <property type="match status" value="1"/>
</dbReference>
<dbReference type="SUPFAM" id="SSF52058">
    <property type="entry name" value="L domain-like"/>
    <property type="match status" value="1"/>
</dbReference>
<dbReference type="InterPro" id="IPR032675">
    <property type="entry name" value="LRR_dom_sf"/>
</dbReference>
<dbReference type="PROSITE" id="PS51450">
    <property type="entry name" value="LRR"/>
    <property type="match status" value="1"/>
</dbReference>
<dbReference type="PANTHER" id="PTHR48051:SF1">
    <property type="entry name" value="RAS SUPPRESSOR PROTEIN 1"/>
    <property type="match status" value="1"/>
</dbReference>
<dbReference type="InterPro" id="IPR050216">
    <property type="entry name" value="LRR_domain-containing"/>
</dbReference>
<dbReference type="RefSeq" id="WP_196284768.1">
    <property type="nucleotide sequence ID" value="NZ_JADQDP010000001.1"/>
</dbReference>
<evidence type="ECO:0000259" key="4">
    <source>
        <dbReference type="PROSITE" id="PS50011"/>
    </source>
</evidence>
<accession>A0A931BDQ8</accession>
<dbReference type="InterPro" id="IPR001611">
    <property type="entry name" value="Leu-rich_rpt"/>
</dbReference>
<evidence type="ECO:0000256" key="2">
    <source>
        <dbReference type="ARBA" id="ARBA00022737"/>
    </source>
</evidence>
<organism evidence="5 6">
    <name type="scientific">Hymenobacter properus</name>
    <dbReference type="NCBI Taxonomy" id="2791026"/>
    <lineage>
        <taxon>Bacteria</taxon>
        <taxon>Pseudomonadati</taxon>
        <taxon>Bacteroidota</taxon>
        <taxon>Cytophagia</taxon>
        <taxon>Cytophagales</taxon>
        <taxon>Hymenobacteraceae</taxon>
        <taxon>Hymenobacter</taxon>
    </lineage>
</organism>
<gene>
    <name evidence="5" type="ORF">I2I01_02150</name>
</gene>
<dbReference type="GO" id="GO:0004672">
    <property type="term" value="F:protein kinase activity"/>
    <property type="evidence" value="ECO:0007669"/>
    <property type="project" value="InterPro"/>
</dbReference>
<dbReference type="SMART" id="SM00369">
    <property type="entry name" value="LRR_TYP"/>
    <property type="match status" value="6"/>
</dbReference>
<keyword evidence="3" id="KW-0547">Nucleotide-binding</keyword>
<dbReference type="PROSITE" id="PS00107">
    <property type="entry name" value="PROTEIN_KINASE_ATP"/>
    <property type="match status" value="1"/>
</dbReference>
<dbReference type="SMART" id="SM00364">
    <property type="entry name" value="LRR_BAC"/>
    <property type="match status" value="5"/>
</dbReference>
<dbReference type="InterPro" id="IPR011009">
    <property type="entry name" value="Kinase-like_dom_sf"/>
</dbReference>
<dbReference type="SUPFAM" id="SSF56112">
    <property type="entry name" value="Protein kinase-like (PK-like)"/>
    <property type="match status" value="1"/>
</dbReference>
<feature type="binding site" evidence="3">
    <location>
        <position position="239"/>
    </location>
    <ligand>
        <name>ATP</name>
        <dbReference type="ChEBI" id="CHEBI:30616"/>
    </ligand>
</feature>
<dbReference type="InterPro" id="IPR003591">
    <property type="entry name" value="Leu-rich_rpt_typical-subtyp"/>
</dbReference>
<keyword evidence="5" id="KW-0808">Transferase</keyword>
<feature type="domain" description="Protein kinase" evidence="4">
    <location>
        <begin position="207"/>
        <end position="442"/>
    </location>
</feature>
<dbReference type="GO" id="GO:0005737">
    <property type="term" value="C:cytoplasm"/>
    <property type="evidence" value="ECO:0007669"/>
    <property type="project" value="TreeGrafter"/>
</dbReference>
<dbReference type="Pfam" id="PF00560">
    <property type="entry name" value="LRR_1"/>
    <property type="match status" value="1"/>
</dbReference>
<sequence>MHTLAQLRAGELHGLTRLDLSAGLTEFPREIFDLADTLEILNLSGNRLTTLPDDLPRLHRLQVLFCSDNLFTEVPVVLGQCPNLSMVGFKANQIRTLPGAALPAALRWLILTDNQLEALPAEIGNCQELQKLMLAGNQLRALPQTLAQCTKLELLRIAANQLTELPAWLLSLTRLSWLAYAGNPFSRPLEAAAETLHTIGDIAWDQLTIEQQLGEGASGVISRARWEQPNVDDEDVAVKLFKGAVTSDGLPHCEMLATIKAGAHPNLIAVLGRVTGHPTGAEGLILELIDDAFSNLAGPPSLATCTRDVYSPGTAFSPETALDIARGIAAAAGHLHAQGILHGDLYAHNILVTAEGNALLGDFGAACFFEANEVELAMALQRLEVRAFGCLLEELLAHCAPTPSTAKALAQLQAIQQQCVRADVNSRPLFGEIERELEAVVV</sequence>
<dbReference type="Gene3D" id="3.30.200.20">
    <property type="entry name" value="Phosphorylase Kinase, domain 1"/>
    <property type="match status" value="1"/>
</dbReference>
<evidence type="ECO:0000256" key="3">
    <source>
        <dbReference type="PROSITE-ProRule" id="PRU10141"/>
    </source>
</evidence>
<dbReference type="InterPro" id="IPR017441">
    <property type="entry name" value="Protein_kinase_ATP_BS"/>
</dbReference>
<dbReference type="Pfam" id="PF13855">
    <property type="entry name" value="LRR_8"/>
    <property type="match status" value="1"/>
</dbReference>
<keyword evidence="3" id="KW-0067">ATP-binding</keyword>
<dbReference type="InterPro" id="IPR001245">
    <property type="entry name" value="Ser-Thr/Tyr_kinase_cat_dom"/>
</dbReference>
<dbReference type="Gene3D" id="3.80.10.10">
    <property type="entry name" value="Ribonuclease Inhibitor"/>
    <property type="match status" value="2"/>
</dbReference>
<evidence type="ECO:0000313" key="5">
    <source>
        <dbReference type="EMBL" id="MBF9140417.1"/>
    </source>
</evidence>
<dbReference type="Proteomes" id="UP000645610">
    <property type="component" value="Unassembled WGS sequence"/>
</dbReference>
<dbReference type="PANTHER" id="PTHR48051">
    <property type="match status" value="1"/>
</dbReference>
<keyword evidence="2" id="KW-0677">Repeat</keyword>
<comment type="caution">
    <text evidence="5">The sequence shown here is derived from an EMBL/GenBank/DDBJ whole genome shotgun (WGS) entry which is preliminary data.</text>
</comment>
<protein>
    <submittedName>
        <fullName evidence="5">Serine/threonine-protein kinase</fullName>
    </submittedName>
</protein>
<dbReference type="EMBL" id="JADQDP010000001">
    <property type="protein sequence ID" value="MBF9140417.1"/>
    <property type="molecule type" value="Genomic_DNA"/>
</dbReference>
<evidence type="ECO:0000313" key="6">
    <source>
        <dbReference type="Proteomes" id="UP000645610"/>
    </source>
</evidence>
<dbReference type="InterPro" id="IPR000719">
    <property type="entry name" value="Prot_kinase_dom"/>
</dbReference>
<proteinExistence type="predicted"/>
<evidence type="ECO:0000256" key="1">
    <source>
        <dbReference type="ARBA" id="ARBA00022614"/>
    </source>
</evidence>
<keyword evidence="1" id="KW-0433">Leucine-rich repeat</keyword>
<dbReference type="Gene3D" id="1.10.510.10">
    <property type="entry name" value="Transferase(Phosphotransferase) domain 1"/>
    <property type="match status" value="1"/>
</dbReference>